<evidence type="ECO:0000313" key="2">
    <source>
        <dbReference type="EMBL" id="MEO3690076.1"/>
    </source>
</evidence>
<dbReference type="InterPro" id="IPR052353">
    <property type="entry name" value="Benzoxazolinone_Detox_Enz"/>
</dbReference>
<dbReference type="InterPro" id="IPR011037">
    <property type="entry name" value="Pyrv_Knase-like_insert_dom_sf"/>
</dbReference>
<reference evidence="2 3" key="1">
    <citation type="submission" date="2024-05" db="EMBL/GenBank/DDBJ databases">
        <title>Roseateles sp. DJS-2-20 16S ribosomal RNA gene Genome sequencing and assembly.</title>
        <authorList>
            <person name="Woo H."/>
        </authorList>
    </citation>
    <scope>NUCLEOTIDE SEQUENCE [LARGE SCALE GENOMIC DNA]</scope>
    <source>
        <strain evidence="2 3">DJS-2-20</strain>
    </source>
</reference>
<feature type="domain" description="MOSC" evidence="1">
    <location>
        <begin position="28"/>
        <end position="167"/>
    </location>
</feature>
<dbReference type="SUPFAM" id="SSF50800">
    <property type="entry name" value="PK beta-barrel domain-like"/>
    <property type="match status" value="1"/>
</dbReference>
<accession>A0ABV0FYL0</accession>
<dbReference type="Gene3D" id="2.40.33.20">
    <property type="entry name" value="PK beta-barrel domain-like"/>
    <property type="match status" value="1"/>
</dbReference>
<dbReference type="EMBL" id="JBDPZD010000001">
    <property type="protein sequence ID" value="MEO3690076.1"/>
    <property type="molecule type" value="Genomic_DNA"/>
</dbReference>
<comment type="caution">
    <text evidence="2">The sequence shown here is derived from an EMBL/GenBank/DDBJ whole genome shotgun (WGS) entry which is preliminary data.</text>
</comment>
<proteinExistence type="predicted"/>
<dbReference type="Proteomes" id="UP001495147">
    <property type="component" value="Unassembled WGS sequence"/>
</dbReference>
<dbReference type="InterPro" id="IPR005302">
    <property type="entry name" value="MoCF_Sase_C"/>
</dbReference>
<dbReference type="PANTHER" id="PTHR30212">
    <property type="entry name" value="PROTEIN YIIM"/>
    <property type="match status" value="1"/>
</dbReference>
<dbReference type="PROSITE" id="PS51340">
    <property type="entry name" value="MOSC"/>
    <property type="match status" value="1"/>
</dbReference>
<evidence type="ECO:0000259" key="1">
    <source>
        <dbReference type="PROSITE" id="PS51340"/>
    </source>
</evidence>
<dbReference type="PANTHER" id="PTHR30212:SF2">
    <property type="entry name" value="PROTEIN YIIM"/>
    <property type="match status" value="1"/>
</dbReference>
<keyword evidence="3" id="KW-1185">Reference proteome</keyword>
<sequence length="189" mass="20348">MELLSVNTATATLLPTTQGLVQSGIRKRPNAGRVAVGPQGLAGDEQADLTVHGGVAKAVYAYPAEHYPFWQTVRGQAKVAGELPFGAMGENLSLRGLLEGRVWAGDRLRFPDCELIVTAPRIPCFKFAAVMGFAQAVSLMAQSGYCGFYLAVHREGSLAPGDSVELIPGPRELRIDEHFRAVMRKKAAR</sequence>
<name>A0ABV0FYL0_9BURK</name>
<evidence type="ECO:0000313" key="3">
    <source>
        <dbReference type="Proteomes" id="UP001495147"/>
    </source>
</evidence>
<protein>
    <submittedName>
        <fullName evidence="2">MOSC domain-containing protein</fullName>
    </submittedName>
</protein>
<gene>
    <name evidence="2" type="ORF">ABDJ85_01260</name>
</gene>
<dbReference type="Pfam" id="PF03473">
    <property type="entry name" value="MOSC"/>
    <property type="match status" value="1"/>
</dbReference>
<organism evidence="2 3">
    <name type="scientific">Roseateles paludis</name>
    <dbReference type="NCBI Taxonomy" id="3145238"/>
    <lineage>
        <taxon>Bacteria</taxon>
        <taxon>Pseudomonadati</taxon>
        <taxon>Pseudomonadota</taxon>
        <taxon>Betaproteobacteria</taxon>
        <taxon>Burkholderiales</taxon>
        <taxon>Sphaerotilaceae</taxon>
        <taxon>Roseateles</taxon>
    </lineage>
</organism>